<dbReference type="RefSeq" id="WP_367843900.1">
    <property type="nucleotide sequence ID" value="NZ_JBFOHL010000003.1"/>
</dbReference>
<sequence length="336" mass="37677">MEDKPPFSDELTTKFRVDTEAIAKSLIEFCGLTHSRAIPHLDRTLLRWLDFRLRFVDPKPRPLVCSTVFPKNLSSEVGQALDEFERLSLAGEDLNPFQGKGLTRHHDTSGTKRQNRTDLLWAEWSIHHFHLALPTKRFDQYYSERSGQLLFAIVFDNAIACLDIGTHGAMEKRALVEAFVHSWPEAAERFRLNGILPSTSPFPEEDVKKLRVAGVSSYVVVDGAVYVPGGITTASTPTRVTLASDQVTRGVDAIAQIAISEVIRDRGAWGESDLPHLRLALTPRGIGICDDRSNKCWRLPRAKGEWANHPVGHWHDLMLPEWIEEKVAEAVAKAST</sequence>
<protein>
    <submittedName>
        <fullName evidence="1">Uncharacterized protein</fullName>
    </submittedName>
</protein>
<dbReference type="Proteomes" id="UP001556170">
    <property type="component" value="Unassembled WGS sequence"/>
</dbReference>
<dbReference type="EMBL" id="JBFOHL010000003">
    <property type="protein sequence ID" value="MEW9623592.1"/>
    <property type="molecule type" value="Genomic_DNA"/>
</dbReference>
<comment type="caution">
    <text evidence="1">The sequence shown here is derived from an EMBL/GenBank/DDBJ whole genome shotgun (WGS) entry which is preliminary data.</text>
</comment>
<keyword evidence="2" id="KW-1185">Reference proteome</keyword>
<name>A0ABV3QM16_9GAMM</name>
<gene>
    <name evidence="1" type="ORF">ABQJ56_05075</name>
</gene>
<evidence type="ECO:0000313" key="2">
    <source>
        <dbReference type="Proteomes" id="UP001556170"/>
    </source>
</evidence>
<reference evidence="1 2" key="1">
    <citation type="submission" date="2024-06" db="EMBL/GenBank/DDBJ databases">
        <authorList>
            <person name="Woo H."/>
        </authorList>
    </citation>
    <scope>NUCLEOTIDE SEQUENCE [LARGE SCALE GENOMIC DNA]</scope>
    <source>
        <strain evidence="1 2">S2-g</strain>
    </source>
</reference>
<evidence type="ECO:0000313" key="1">
    <source>
        <dbReference type="EMBL" id="MEW9623592.1"/>
    </source>
</evidence>
<accession>A0ABV3QM16</accession>
<proteinExistence type="predicted"/>
<organism evidence="1 2">
    <name type="scientific">Rhodanobacter geophilus</name>
    <dbReference type="NCBI Taxonomy" id="3162488"/>
    <lineage>
        <taxon>Bacteria</taxon>
        <taxon>Pseudomonadati</taxon>
        <taxon>Pseudomonadota</taxon>
        <taxon>Gammaproteobacteria</taxon>
        <taxon>Lysobacterales</taxon>
        <taxon>Rhodanobacteraceae</taxon>
        <taxon>Rhodanobacter</taxon>
    </lineage>
</organism>